<evidence type="ECO:0000313" key="8">
    <source>
        <dbReference type="Proteomes" id="UP001165065"/>
    </source>
</evidence>
<evidence type="ECO:0000256" key="2">
    <source>
        <dbReference type="ARBA" id="ARBA00022679"/>
    </source>
</evidence>
<dbReference type="PANTHER" id="PTHR13271:SF123">
    <property type="entry name" value="RIBULOSE-1,5-BISPHOSPHATE CARBOXYLASE_OXYGENASE SMALL SUBUNIT N-METHYLTRANSFERASE I-RELATED"/>
    <property type="match status" value="1"/>
</dbReference>
<proteinExistence type="predicted"/>
<dbReference type="PROSITE" id="PS50280">
    <property type="entry name" value="SET"/>
    <property type="match status" value="1"/>
</dbReference>
<keyword evidence="3" id="KW-0949">S-adenosyl-L-methionine</keyword>
<dbReference type="GO" id="GO:0032259">
    <property type="term" value="P:methylation"/>
    <property type="evidence" value="ECO:0007669"/>
    <property type="project" value="UniProtKB-KW"/>
</dbReference>
<dbReference type="AlphaFoldDB" id="A0A9W7LCS8"/>
<dbReference type="InterPro" id="IPR015353">
    <property type="entry name" value="Rubisco_LSMT_subst-bd"/>
</dbReference>
<dbReference type="EMBL" id="BRYA01000234">
    <property type="protein sequence ID" value="GMI44981.1"/>
    <property type="molecule type" value="Genomic_DNA"/>
</dbReference>
<dbReference type="InterPro" id="IPR044431">
    <property type="entry name" value="SET_RBCMT"/>
</dbReference>
<dbReference type="InterPro" id="IPR050600">
    <property type="entry name" value="SETD3_SETD6_MTase"/>
</dbReference>
<dbReference type="CDD" id="cd19179">
    <property type="entry name" value="SET_RBCMT"/>
    <property type="match status" value="1"/>
</dbReference>
<reference evidence="8" key="1">
    <citation type="journal article" date="2023" name="Commun. Biol.">
        <title>Genome analysis of Parmales, the sister group of diatoms, reveals the evolutionary specialization of diatoms from phago-mixotrophs to photoautotrophs.</title>
        <authorList>
            <person name="Ban H."/>
            <person name="Sato S."/>
            <person name="Yoshikawa S."/>
            <person name="Yamada K."/>
            <person name="Nakamura Y."/>
            <person name="Ichinomiya M."/>
            <person name="Sato N."/>
            <person name="Blanc-Mathieu R."/>
            <person name="Endo H."/>
            <person name="Kuwata A."/>
            <person name="Ogata H."/>
        </authorList>
    </citation>
    <scope>NUCLEOTIDE SEQUENCE [LARGE SCALE GENOMIC DNA]</scope>
</reference>
<dbReference type="Proteomes" id="UP001165065">
    <property type="component" value="Unassembled WGS sequence"/>
</dbReference>
<dbReference type="InterPro" id="IPR046341">
    <property type="entry name" value="SET_dom_sf"/>
</dbReference>
<keyword evidence="2" id="KW-0808">Transferase</keyword>
<dbReference type="Gene3D" id="3.90.1420.10">
    <property type="entry name" value="Rubisco LSMT, substrate-binding domain"/>
    <property type="match status" value="1"/>
</dbReference>
<dbReference type="InterPro" id="IPR001214">
    <property type="entry name" value="SET_dom"/>
</dbReference>
<dbReference type="GO" id="GO:0016279">
    <property type="term" value="F:protein-lysine N-methyltransferase activity"/>
    <property type="evidence" value="ECO:0007669"/>
    <property type="project" value="InterPro"/>
</dbReference>
<organism evidence="7 8">
    <name type="scientific">Triparma columacea</name>
    <dbReference type="NCBI Taxonomy" id="722753"/>
    <lineage>
        <taxon>Eukaryota</taxon>
        <taxon>Sar</taxon>
        <taxon>Stramenopiles</taxon>
        <taxon>Ochrophyta</taxon>
        <taxon>Bolidophyceae</taxon>
        <taxon>Parmales</taxon>
        <taxon>Triparmaceae</taxon>
        <taxon>Triparma</taxon>
    </lineage>
</organism>
<evidence type="ECO:0000256" key="3">
    <source>
        <dbReference type="ARBA" id="ARBA00022691"/>
    </source>
</evidence>
<feature type="domain" description="SET" evidence="6">
    <location>
        <begin position="105"/>
        <end position="357"/>
    </location>
</feature>
<feature type="region of interest" description="Disordered" evidence="4">
    <location>
        <begin position="532"/>
        <end position="556"/>
    </location>
</feature>
<dbReference type="Gene3D" id="3.90.1410.10">
    <property type="entry name" value="set domain protein methyltransferase, domain 1"/>
    <property type="match status" value="1"/>
</dbReference>
<dbReference type="InterPro" id="IPR036464">
    <property type="entry name" value="Rubisco_LSMT_subst-bd_sf"/>
</dbReference>
<accession>A0A9W7LCS8</accession>
<evidence type="ECO:0000256" key="4">
    <source>
        <dbReference type="SAM" id="MobiDB-lite"/>
    </source>
</evidence>
<evidence type="ECO:0000256" key="1">
    <source>
        <dbReference type="ARBA" id="ARBA00022603"/>
    </source>
</evidence>
<feature type="signal peptide" evidence="5">
    <location>
        <begin position="1"/>
        <end position="19"/>
    </location>
</feature>
<dbReference type="Pfam" id="PF09273">
    <property type="entry name" value="Rubis-subs-bind"/>
    <property type="match status" value="1"/>
</dbReference>
<keyword evidence="1" id="KW-0489">Methyltransferase</keyword>
<protein>
    <recommendedName>
        <fullName evidence="6">SET domain-containing protein</fullName>
    </recommendedName>
</protein>
<keyword evidence="8" id="KW-1185">Reference proteome</keyword>
<gene>
    <name evidence="7" type="ORF">TrCOL_g7678</name>
</gene>
<evidence type="ECO:0000256" key="5">
    <source>
        <dbReference type="SAM" id="SignalP"/>
    </source>
</evidence>
<feature type="chain" id="PRO_5040886519" description="SET domain-containing protein" evidence="5">
    <location>
        <begin position="20"/>
        <end position="583"/>
    </location>
</feature>
<evidence type="ECO:0000259" key="6">
    <source>
        <dbReference type="PROSITE" id="PS50280"/>
    </source>
</evidence>
<sequence length="583" mass="64953">MPFLYQALVGVFLLPSSLPFILPRPRPFNSLLHAGGEGGEKEWSKALSESTTAAPGTGEADLFRSGLLSAPSDPSRQASSALLTWLENEGDVYLSDASSWSQAPHPMAVSTLTVDEATNESTGRGLLARRGINEGDQLLGIPLDLCMTKSTAFEYLNEGKNGNPLLKDSSGRGPISPATNEYIAIACFLIYEKYVRGPDSFWKPYLDVLPTTSEVGCTFTWDDSDLSYLTGSPVMSATTSMKIKLRKEYEAFVTHPVDGVKNRFKDVMGGEDVFTYEQWTWAFTMLFSRAIRLQNLQEGETVALVPYADLINHSPFSTSYVDARQEGSWLFKTGREEVVLFADRGFRKMEQVYISYGQKSNADLLLLYGFALERNPYNAVDVSVSVGGGEEGEGGGELLRKKVEFLERAGRGGIIDFPIYADRYPIEMLEYLRLMLLTEEDLGDRELEDFDYSRTVSSMNEASVLANIIGACEGQLARYPTTEEEDLAIISDKAKFRDISKNARMAVRHRRNEKRLLARTVAALRKEMDSRGLEGLQSRGELKSAEGDTEGVSLRGDDKKFMNKKRTRLERQLDKMGLDVDIR</sequence>
<dbReference type="SUPFAM" id="SSF82199">
    <property type="entry name" value="SET domain"/>
    <property type="match status" value="1"/>
</dbReference>
<evidence type="ECO:0000313" key="7">
    <source>
        <dbReference type="EMBL" id="GMI44981.1"/>
    </source>
</evidence>
<name>A0A9W7LCS8_9STRA</name>
<comment type="caution">
    <text evidence="7">The sequence shown here is derived from an EMBL/GenBank/DDBJ whole genome shotgun (WGS) entry which is preliminary data.</text>
</comment>
<dbReference type="SUPFAM" id="SSF81822">
    <property type="entry name" value="RuBisCo LSMT C-terminal, substrate-binding domain"/>
    <property type="match status" value="1"/>
</dbReference>
<dbReference type="OrthoDB" id="341421at2759"/>
<keyword evidence="5" id="KW-0732">Signal</keyword>
<dbReference type="PANTHER" id="PTHR13271">
    <property type="entry name" value="UNCHARACTERIZED PUTATIVE METHYLTRANSFERASE"/>
    <property type="match status" value="1"/>
</dbReference>
<dbReference type="Pfam" id="PF00856">
    <property type="entry name" value="SET"/>
    <property type="match status" value="1"/>
</dbReference>